<evidence type="ECO:0008006" key="4">
    <source>
        <dbReference type="Google" id="ProtNLM"/>
    </source>
</evidence>
<keyword evidence="1" id="KW-1133">Transmembrane helix</keyword>
<dbReference type="InParanoid" id="A0A2P5FBF5"/>
<dbReference type="Proteomes" id="UP000237000">
    <property type="component" value="Unassembled WGS sequence"/>
</dbReference>
<dbReference type="EMBL" id="JXTC01000046">
    <property type="protein sequence ID" value="PON95119.1"/>
    <property type="molecule type" value="Genomic_DNA"/>
</dbReference>
<dbReference type="PANTHER" id="PTHR31881:SF11">
    <property type="entry name" value="PROTEIN, PUTATIVE-RELATED"/>
    <property type="match status" value="1"/>
</dbReference>
<evidence type="ECO:0000256" key="1">
    <source>
        <dbReference type="SAM" id="Phobius"/>
    </source>
</evidence>
<comment type="caution">
    <text evidence="2">The sequence shown here is derived from an EMBL/GenBank/DDBJ whole genome shotgun (WGS) entry which is preliminary data.</text>
</comment>
<organism evidence="2 3">
    <name type="scientific">Trema orientale</name>
    <name type="common">Charcoal tree</name>
    <name type="synonym">Celtis orientalis</name>
    <dbReference type="NCBI Taxonomy" id="63057"/>
    <lineage>
        <taxon>Eukaryota</taxon>
        <taxon>Viridiplantae</taxon>
        <taxon>Streptophyta</taxon>
        <taxon>Embryophyta</taxon>
        <taxon>Tracheophyta</taxon>
        <taxon>Spermatophyta</taxon>
        <taxon>Magnoliopsida</taxon>
        <taxon>eudicotyledons</taxon>
        <taxon>Gunneridae</taxon>
        <taxon>Pentapetalae</taxon>
        <taxon>rosids</taxon>
        <taxon>fabids</taxon>
        <taxon>Rosales</taxon>
        <taxon>Cannabaceae</taxon>
        <taxon>Trema</taxon>
    </lineage>
</organism>
<keyword evidence="1" id="KW-0472">Membrane</keyword>
<dbReference type="PANTHER" id="PTHR31881">
    <property type="match status" value="1"/>
</dbReference>
<accession>A0A2P5FBF5</accession>
<gene>
    <name evidence="2" type="ORF">TorRG33x02_090110</name>
</gene>
<dbReference type="AlphaFoldDB" id="A0A2P5FBF5"/>
<keyword evidence="1" id="KW-0812">Transmembrane</keyword>
<protein>
    <recommendedName>
        <fullName evidence="4">DUF599 domain-containing protein</fullName>
    </recommendedName>
</protein>
<sequence length="176" mass="19776">MLFLEMMKGAENKGMLAVQSIRNTQMVSIFNASIAILLNTALAALTNNSYNASLLLNTAFFGSKSKEIFPLKYCSASFLLLSSFFCSSMALAFFMDANFLLTALSFEYSSSFRYSKVVLERGNLFALIGNRLLWVTFPLLLWMLGPLPVILSSVALIWWFYQLDFASTKNHKHCLS</sequence>
<dbReference type="InterPro" id="IPR006747">
    <property type="entry name" value="DUF599"/>
</dbReference>
<feature type="transmembrane region" description="Helical" evidence="1">
    <location>
        <begin position="78"/>
        <end position="106"/>
    </location>
</feature>
<name>A0A2P5FBF5_TREOI</name>
<feature type="transmembrane region" description="Helical" evidence="1">
    <location>
        <begin position="139"/>
        <end position="161"/>
    </location>
</feature>
<evidence type="ECO:0000313" key="2">
    <source>
        <dbReference type="EMBL" id="PON95119.1"/>
    </source>
</evidence>
<evidence type="ECO:0000313" key="3">
    <source>
        <dbReference type="Proteomes" id="UP000237000"/>
    </source>
</evidence>
<keyword evidence="3" id="KW-1185">Reference proteome</keyword>
<dbReference type="OrthoDB" id="761598at2759"/>
<dbReference type="Pfam" id="PF04654">
    <property type="entry name" value="DUF599"/>
    <property type="match status" value="1"/>
</dbReference>
<proteinExistence type="predicted"/>
<reference evidence="3" key="1">
    <citation type="submission" date="2016-06" db="EMBL/GenBank/DDBJ databases">
        <title>Parallel loss of symbiosis genes in relatives of nitrogen-fixing non-legume Parasponia.</title>
        <authorList>
            <person name="Van Velzen R."/>
            <person name="Holmer R."/>
            <person name="Bu F."/>
            <person name="Rutten L."/>
            <person name="Van Zeijl A."/>
            <person name="Liu W."/>
            <person name="Santuari L."/>
            <person name="Cao Q."/>
            <person name="Sharma T."/>
            <person name="Shen D."/>
            <person name="Roswanjaya Y."/>
            <person name="Wardhani T."/>
            <person name="Kalhor M.S."/>
            <person name="Jansen J."/>
            <person name="Van den Hoogen J."/>
            <person name="Gungor B."/>
            <person name="Hartog M."/>
            <person name="Hontelez J."/>
            <person name="Verver J."/>
            <person name="Yang W.-C."/>
            <person name="Schijlen E."/>
            <person name="Repin R."/>
            <person name="Schilthuizen M."/>
            <person name="Schranz E."/>
            <person name="Heidstra R."/>
            <person name="Miyata K."/>
            <person name="Fedorova E."/>
            <person name="Kohlen W."/>
            <person name="Bisseling T."/>
            <person name="Smit S."/>
            <person name="Geurts R."/>
        </authorList>
    </citation>
    <scope>NUCLEOTIDE SEQUENCE [LARGE SCALE GENOMIC DNA]</scope>
    <source>
        <strain evidence="3">cv. RG33-2</strain>
    </source>
</reference>